<gene>
    <name evidence="2" type="ORF">MM415B01911_0011</name>
</gene>
<accession>A0A6M3IIA7</accession>
<name>A0A6M3IIA7_9ZZZZ</name>
<dbReference type="AlphaFoldDB" id="A0A6M3IIA7"/>
<reference evidence="2" key="1">
    <citation type="submission" date="2020-03" db="EMBL/GenBank/DDBJ databases">
        <title>The deep terrestrial virosphere.</title>
        <authorList>
            <person name="Holmfeldt K."/>
            <person name="Nilsson E."/>
            <person name="Simone D."/>
            <person name="Lopez-Fernandez M."/>
            <person name="Wu X."/>
            <person name="de Brujin I."/>
            <person name="Lundin D."/>
            <person name="Andersson A."/>
            <person name="Bertilsson S."/>
            <person name="Dopson M."/>
        </authorList>
    </citation>
    <scope>NUCLEOTIDE SEQUENCE</scope>
    <source>
        <strain evidence="2">MM415B01911</strain>
    </source>
</reference>
<organism evidence="2">
    <name type="scientific">viral metagenome</name>
    <dbReference type="NCBI Taxonomy" id="1070528"/>
    <lineage>
        <taxon>unclassified sequences</taxon>
        <taxon>metagenomes</taxon>
        <taxon>organismal metagenomes</taxon>
    </lineage>
</organism>
<protein>
    <submittedName>
        <fullName evidence="2">Uncharacterized protein</fullName>
    </submittedName>
</protein>
<evidence type="ECO:0000256" key="1">
    <source>
        <dbReference type="SAM" id="MobiDB-lite"/>
    </source>
</evidence>
<proteinExistence type="predicted"/>
<sequence length="98" mass="10886">MAKEVSAPKGMSNPVAYKEPPPSISAYFNKGQTPDGFDEVDVGDQAILRVRGKVRRKSLDLNGGSIEIEWKRLELEPGNTKKMSLNDALGRLEKERTK</sequence>
<feature type="region of interest" description="Disordered" evidence="1">
    <location>
        <begin position="1"/>
        <end position="23"/>
    </location>
</feature>
<dbReference type="EMBL" id="MT141203">
    <property type="protein sequence ID" value="QJA56162.1"/>
    <property type="molecule type" value="Genomic_DNA"/>
</dbReference>
<evidence type="ECO:0000313" key="2">
    <source>
        <dbReference type="EMBL" id="QJA56162.1"/>
    </source>
</evidence>